<evidence type="ECO:0000313" key="3">
    <source>
        <dbReference type="Proteomes" id="UP000000269"/>
    </source>
</evidence>
<dbReference type="HOGENOM" id="CLU_1381588_0_0_9"/>
<dbReference type="RefSeq" id="WP_012158906.1">
    <property type="nucleotide sequence ID" value="NC_009922.1"/>
</dbReference>
<evidence type="ECO:0000259" key="1">
    <source>
        <dbReference type="Pfam" id="PF06114"/>
    </source>
</evidence>
<dbReference type="Pfam" id="PF06114">
    <property type="entry name" value="Peptidase_M78"/>
    <property type="match status" value="1"/>
</dbReference>
<proteinExistence type="predicted"/>
<dbReference type="InterPro" id="IPR010359">
    <property type="entry name" value="IrrE_HExxH"/>
</dbReference>
<dbReference type="eggNOG" id="COG2856">
    <property type="taxonomic scope" value="Bacteria"/>
</dbReference>
<evidence type="ECO:0000313" key="2">
    <source>
        <dbReference type="EMBL" id="ABW18594.1"/>
    </source>
</evidence>
<dbReference type="InterPro" id="IPR052345">
    <property type="entry name" value="Rad_response_metalloprotease"/>
</dbReference>
<keyword evidence="3" id="KW-1185">Reference proteome</keyword>
<gene>
    <name evidence="2" type="ordered locus">Clos_1047</name>
</gene>
<dbReference type="PANTHER" id="PTHR43236:SF1">
    <property type="entry name" value="BLL7220 PROTEIN"/>
    <property type="match status" value="1"/>
</dbReference>
<dbReference type="PANTHER" id="PTHR43236">
    <property type="entry name" value="ANTITOXIN HIGA1"/>
    <property type="match status" value="1"/>
</dbReference>
<accession>A8MGQ0</accession>
<dbReference type="OrthoDB" id="581382at2"/>
<dbReference type="Proteomes" id="UP000000269">
    <property type="component" value="Chromosome"/>
</dbReference>
<sequence length="197" mass="23581">MKDIFFILPRKDFAIERARNFLKEKGYPQVPMPVKKHLKEYSTLYKYEDDEEEGFCVKETTGEYKVYVNTNIMEGRNTWTYAHELAHIVLGHHDDFPYNDLDDETLELLDQEVDIFVSEYLMPQYAFENYFFLKGRSAYLDSPHIGALKSFFNVSWEAMIFRLHNLGYQDKSISEYYISTYNERKQTFSRYTGFSYT</sequence>
<reference evidence="3" key="1">
    <citation type="submission" date="2007-10" db="EMBL/GenBank/DDBJ databases">
        <title>Complete genome of Alkaliphilus oremlandii OhILAs.</title>
        <authorList>
            <person name="Copeland A."/>
            <person name="Lucas S."/>
            <person name="Lapidus A."/>
            <person name="Barry K."/>
            <person name="Detter J.C."/>
            <person name="Glavina del Rio T."/>
            <person name="Hammon N."/>
            <person name="Israni S."/>
            <person name="Dalin E."/>
            <person name="Tice H."/>
            <person name="Pitluck S."/>
            <person name="Chain P."/>
            <person name="Malfatti S."/>
            <person name="Shin M."/>
            <person name="Vergez L."/>
            <person name="Schmutz J."/>
            <person name="Larimer F."/>
            <person name="Land M."/>
            <person name="Hauser L."/>
            <person name="Kyrpides N."/>
            <person name="Mikhailova N."/>
            <person name="Stolz J.F."/>
            <person name="Dawson A."/>
            <person name="Fisher E."/>
            <person name="Crable B."/>
            <person name="Perera E."/>
            <person name="Lisak J."/>
            <person name="Ranganathan M."/>
            <person name="Basu P."/>
            <person name="Richardson P."/>
        </authorList>
    </citation>
    <scope>NUCLEOTIDE SEQUENCE [LARGE SCALE GENOMIC DNA]</scope>
    <source>
        <strain evidence="3">OhILAs</strain>
    </source>
</reference>
<feature type="domain" description="IrrE N-terminal-like" evidence="1">
    <location>
        <begin position="60"/>
        <end position="164"/>
    </location>
</feature>
<protein>
    <recommendedName>
        <fullName evidence="1">IrrE N-terminal-like domain-containing protein</fullName>
    </recommendedName>
</protein>
<dbReference type="EMBL" id="CP000853">
    <property type="protein sequence ID" value="ABW18594.1"/>
    <property type="molecule type" value="Genomic_DNA"/>
</dbReference>
<dbReference type="STRING" id="350688.Clos_1047"/>
<dbReference type="Gene3D" id="1.10.10.2910">
    <property type="match status" value="1"/>
</dbReference>
<dbReference type="AlphaFoldDB" id="A8MGQ0"/>
<name>A8MGQ0_ALKOO</name>
<organism evidence="2 3">
    <name type="scientific">Alkaliphilus oremlandii (strain OhILAs)</name>
    <name type="common">Clostridium oremlandii (strain OhILAs)</name>
    <dbReference type="NCBI Taxonomy" id="350688"/>
    <lineage>
        <taxon>Bacteria</taxon>
        <taxon>Bacillati</taxon>
        <taxon>Bacillota</taxon>
        <taxon>Clostridia</taxon>
        <taxon>Peptostreptococcales</taxon>
        <taxon>Natronincolaceae</taxon>
        <taxon>Alkaliphilus</taxon>
    </lineage>
</organism>
<dbReference type="KEGG" id="aoe:Clos_1047"/>